<name>A0A381RH00_9ZZZZ</name>
<evidence type="ECO:0000256" key="6">
    <source>
        <dbReference type="ARBA" id="ARBA00023136"/>
    </source>
</evidence>
<dbReference type="GO" id="GO:0050479">
    <property type="term" value="F:glyceryl-ether monooxygenase activity"/>
    <property type="evidence" value="ECO:0007669"/>
    <property type="project" value="TreeGrafter"/>
</dbReference>
<feature type="transmembrane region" description="Helical" evidence="7">
    <location>
        <begin position="6"/>
        <end position="25"/>
    </location>
</feature>
<dbReference type="Pfam" id="PF04116">
    <property type="entry name" value="FA_hydroxylase"/>
    <property type="match status" value="1"/>
</dbReference>
<feature type="transmembrane region" description="Helical" evidence="7">
    <location>
        <begin position="364"/>
        <end position="382"/>
    </location>
</feature>
<feature type="transmembrane region" description="Helical" evidence="7">
    <location>
        <begin position="331"/>
        <end position="352"/>
    </location>
</feature>
<dbReference type="GO" id="GO:0005506">
    <property type="term" value="F:iron ion binding"/>
    <property type="evidence" value="ECO:0007669"/>
    <property type="project" value="InterPro"/>
</dbReference>
<evidence type="ECO:0000256" key="3">
    <source>
        <dbReference type="ARBA" id="ARBA00022989"/>
    </source>
</evidence>
<evidence type="ECO:0000256" key="5">
    <source>
        <dbReference type="ARBA" id="ARBA00023098"/>
    </source>
</evidence>
<feature type="transmembrane region" description="Helical" evidence="7">
    <location>
        <begin position="136"/>
        <end position="163"/>
    </location>
</feature>
<feature type="transmembrane region" description="Helical" evidence="7">
    <location>
        <begin position="305"/>
        <end position="325"/>
    </location>
</feature>
<feature type="domain" description="Fatty acid hydroxylase" evidence="8">
    <location>
        <begin position="84"/>
        <end position="217"/>
    </location>
</feature>
<dbReference type="InterPro" id="IPR051689">
    <property type="entry name" value="Sterol_desaturase/TMEM195"/>
</dbReference>
<dbReference type="InterPro" id="IPR006694">
    <property type="entry name" value="Fatty_acid_hydroxylase"/>
</dbReference>
<dbReference type="PANTHER" id="PTHR21624">
    <property type="entry name" value="STEROL DESATURASE-RELATED PROTEIN"/>
    <property type="match status" value="1"/>
</dbReference>
<accession>A0A381RH00</accession>
<reference evidence="9" key="1">
    <citation type="submission" date="2018-05" db="EMBL/GenBank/DDBJ databases">
        <authorList>
            <person name="Lanie J.A."/>
            <person name="Ng W.-L."/>
            <person name="Kazmierczak K.M."/>
            <person name="Andrzejewski T.M."/>
            <person name="Davidsen T.M."/>
            <person name="Wayne K.J."/>
            <person name="Tettelin H."/>
            <person name="Glass J.I."/>
            <person name="Rusch D."/>
            <person name="Podicherti R."/>
            <person name="Tsui H.-C.T."/>
            <person name="Winkler M.E."/>
        </authorList>
    </citation>
    <scope>NUCLEOTIDE SEQUENCE</scope>
</reference>
<dbReference type="GO" id="GO:0016020">
    <property type="term" value="C:membrane"/>
    <property type="evidence" value="ECO:0007669"/>
    <property type="project" value="GOC"/>
</dbReference>
<organism evidence="9">
    <name type="scientific">marine metagenome</name>
    <dbReference type="NCBI Taxonomy" id="408172"/>
    <lineage>
        <taxon>unclassified sequences</taxon>
        <taxon>metagenomes</taxon>
        <taxon>ecological metagenomes</taxon>
    </lineage>
</organism>
<gene>
    <name evidence="9" type="ORF">METZ01_LOCUS43939</name>
</gene>
<dbReference type="PANTHER" id="PTHR21624:SF1">
    <property type="entry name" value="ALKYLGLYCEROL MONOOXYGENASE"/>
    <property type="match status" value="1"/>
</dbReference>
<keyword evidence="5" id="KW-0443">Lipid metabolism</keyword>
<dbReference type="GO" id="GO:0006643">
    <property type="term" value="P:membrane lipid metabolic process"/>
    <property type="evidence" value="ECO:0007669"/>
    <property type="project" value="TreeGrafter"/>
</dbReference>
<evidence type="ECO:0000259" key="8">
    <source>
        <dbReference type="Pfam" id="PF04116"/>
    </source>
</evidence>
<sequence length="418" mass="48374">MSFYISSLMVAIPIFMVLIGIEIVAARRMGINVNNPADMISSLSSGITNTVRDGLKYGLVIISYSWLVNHLTLYKLEPVWAAVFVAFIVQDFTGYWLHRLNHRVNIFWNRHIIHHSSEEFNLSCALRQSISDTVKFGAILMIPAALLGVPASIFAVLGPIHLFMQFWYHTRIIDKMGWLEKVIVTPSHHRVHHGINPEYLDKNYSQILIIWDKLFGTFQPELADVKPVYGILRPANTWNPIIINYKHLWQLIQDAFHAGRWWDKIRIWFMPTGWRPEDVALKFPVNTIENPFEQKKYKTENSRTLLGWAYIQMTLSLIFMFIMFYEASEHGVFVTGLIAIFLMINVFSYTSLLDGKKYSLLADGIKVSILCFIIFYQNISIIDLNMSLKIFLAYSIISTMGTFYFLKTEVRLNQVLKG</sequence>
<dbReference type="AlphaFoldDB" id="A0A381RH00"/>
<dbReference type="GO" id="GO:0008610">
    <property type="term" value="P:lipid biosynthetic process"/>
    <property type="evidence" value="ECO:0007669"/>
    <property type="project" value="InterPro"/>
</dbReference>
<keyword evidence="6 7" id="KW-0472">Membrane</keyword>
<evidence type="ECO:0000256" key="1">
    <source>
        <dbReference type="ARBA" id="ARBA00004127"/>
    </source>
</evidence>
<comment type="subcellular location">
    <subcellularLocation>
        <location evidence="1">Endomembrane system</location>
        <topology evidence="1">Multi-pass membrane protein</topology>
    </subcellularLocation>
</comment>
<evidence type="ECO:0000256" key="2">
    <source>
        <dbReference type="ARBA" id="ARBA00022692"/>
    </source>
</evidence>
<evidence type="ECO:0000256" key="4">
    <source>
        <dbReference type="ARBA" id="ARBA00023002"/>
    </source>
</evidence>
<keyword evidence="2 7" id="KW-0812">Transmembrane</keyword>
<dbReference type="EMBL" id="UINC01001946">
    <property type="protein sequence ID" value="SUZ91085.1"/>
    <property type="molecule type" value="Genomic_DNA"/>
</dbReference>
<keyword evidence="3 7" id="KW-1133">Transmembrane helix</keyword>
<protein>
    <recommendedName>
        <fullName evidence="8">Fatty acid hydroxylase domain-containing protein</fullName>
    </recommendedName>
</protein>
<dbReference type="GO" id="GO:0005783">
    <property type="term" value="C:endoplasmic reticulum"/>
    <property type="evidence" value="ECO:0007669"/>
    <property type="project" value="TreeGrafter"/>
</dbReference>
<evidence type="ECO:0000313" key="9">
    <source>
        <dbReference type="EMBL" id="SUZ91085.1"/>
    </source>
</evidence>
<proteinExistence type="predicted"/>
<feature type="transmembrane region" description="Helical" evidence="7">
    <location>
        <begin position="388"/>
        <end position="406"/>
    </location>
</feature>
<evidence type="ECO:0000256" key="7">
    <source>
        <dbReference type="SAM" id="Phobius"/>
    </source>
</evidence>
<keyword evidence="4" id="KW-0560">Oxidoreductase</keyword>